<accession>A0AAV2ITV9</accession>
<evidence type="ECO:0000313" key="4">
    <source>
        <dbReference type="Proteomes" id="UP001497497"/>
    </source>
</evidence>
<gene>
    <name evidence="3" type="ORF">GSLYS_00022449001</name>
</gene>
<sequence>DLIAAGSFANIDQNSDGTLEKNEVEHYFRQTYDTNNDNKVTKQEYVAVLTAASTGDNNLVKALSDLFEDLDYNNDGVLDKDDNDKLFDTIDGNKNGHVTQVEFTT</sequence>
<keyword evidence="4" id="KW-1185">Reference proteome</keyword>
<feature type="domain" description="EF-hand" evidence="2">
    <location>
        <begin position="78"/>
        <end position="105"/>
    </location>
</feature>
<organism evidence="3 4">
    <name type="scientific">Lymnaea stagnalis</name>
    <name type="common">Great pond snail</name>
    <name type="synonym">Helix stagnalis</name>
    <dbReference type="NCBI Taxonomy" id="6523"/>
    <lineage>
        <taxon>Eukaryota</taxon>
        <taxon>Metazoa</taxon>
        <taxon>Spiralia</taxon>
        <taxon>Lophotrochozoa</taxon>
        <taxon>Mollusca</taxon>
        <taxon>Gastropoda</taxon>
        <taxon>Heterobranchia</taxon>
        <taxon>Euthyneura</taxon>
        <taxon>Panpulmonata</taxon>
        <taxon>Hygrophila</taxon>
        <taxon>Lymnaeoidea</taxon>
        <taxon>Lymnaeidae</taxon>
        <taxon>Lymnaea</taxon>
    </lineage>
</organism>
<feature type="non-terminal residue" evidence="3">
    <location>
        <position position="1"/>
    </location>
</feature>
<proteinExistence type="predicted"/>
<dbReference type="AlphaFoldDB" id="A0AAV2ITV9"/>
<feature type="domain" description="EF-hand" evidence="2">
    <location>
        <begin position="19"/>
        <end position="55"/>
    </location>
</feature>
<evidence type="ECO:0000259" key="2">
    <source>
        <dbReference type="PROSITE" id="PS50222"/>
    </source>
</evidence>
<dbReference type="EMBL" id="CAXITT010005021">
    <property type="protein sequence ID" value="CAL1549132.1"/>
    <property type="molecule type" value="Genomic_DNA"/>
</dbReference>
<dbReference type="InterPro" id="IPR002048">
    <property type="entry name" value="EF_hand_dom"/>
</dbReference>
<dbReference type="GO" id="GO:0005509">
    <property type="term" value="F:calcium ion binding"/>
    <property type="evidence" value="ECO:0007669"/>
    <property type="project" value="InterPro"/>
</dbReference>
<protein>
    <recommendedName>
        <fullName evidence="2">EF-hand domain-containing protein</fullName>
    </recommendedName>
</protein>
<evidence type="ECO:0000313" key="3">
    <source>
        <dbReference type="EMBL" id="CAL1549132.1"/>
    </source>
</evidence>
<name>A0AAV2ITV9_LYMST</name>
<keyword evidence="1" id="KW-0106">Calcium</keyword>
<dbReference type="PROSITE" id="PS00018">
    <property type="entry name" value="EF_HAND_1"/>
    <property type="match status" value="2"/>
</dbReference>
<dbReference type="Gene3D" id="1.10.238.10">
    <property type="entry name" value="EF-hand"/>
    <property type="match status" value="2"/>
</dbReference>
<reference evidence="3 4" key="1">
    <citation type="submission" date="2024-04" db="EMBL/GenBank/DDBJ databases">
        <authorList>
            <consortium name="Genoscope - CEA"/>
            <person name="William W."/>
        </authorList>
    </citation>
    <scope>NUCLEOTIDE SEQUENCE [LARGE SCALE GENOMIC DNA]</scope>
</reference>
<dbReference type="PROSITE" id="PS50222">
    <property type="entry name" value="EF_HAND_2"/>
    <property type="match status" value="2"/>
</dbReference>
<dbReference type="InterPro" id="IPR018247">
    <property type="entry name" value="EF_Hand_1_Ca_BS"/>
</dbReference>
<dbReference type="Proteomes" id="UP001497497">
    <property type="component" value="Unassembled WGS sequence"/>
</dbReference>
<dbReference type="SUPFAM" id="SSF47473">
    <property type="entry name" value="EF-hand"/>
    <property type="match status" value="1"/>
</dbReference>
<evidence type="ECO:0000256" key="1">
    <source>
        <dbReference type="ARBA" id="ARBA00022837"/>
    </source>
</evidence>
<dbReference type="Pfam" id="PF13202">
    <property type="entry name" value="EF-hand_5"/>
    <property type="match status" value="3"/>
</dbReference>
<comment type="caution">
    <text evidence="3">The sequence shown here is derived from an EMBL/GenBank/DDBJ whole genome shotgun (WGS) entry which is preliminary data.</text>
</comment>
<dbReference type="InterPro" id="IPR011992">
    <property type="entry name" value="EF-hand-dom_pair"/>
</dbReference>